<feature type="domain" description="Colicin D C-terminal" evidence="2">
    <location>
        <begin position="85"/>
        <end position="168"/>
    </location>
</feature>
<reference evidence="4" key="1">
    <citation type="submission" date="2016-10" db="EMBL/GenBank/DDBJ databases">
        <authorList>
            <person name="Varghese N."/>
            <person name="Submissions S."/>
        </authorList>
    </citation>
    <scope>NUCLEOTIDE SEQUENCE [LARGE SCALE GENOMIC DNA]</scope>
    <source>
        <strain evidence="4">CGMCC 4.3530</strain>
    </source>
</reference>
<evidence type="ECO:0000313" key="3">
    <source>
        <dbReference type="EMBL" id="SDX97716.1"/>
    </source>
</evidence>
<dbReference type="STRING" id="418495.SAMN05216215_101828"/>
<protein>
    <submittedName>
        <fullName evidence="3">Colicin D</fullName>
    </submittedName>
</protein>
<feature type="compositionally biased region" description="Polar residues" evidence="1">
    <location>
        <begin position="54"/>
        <end position="64"/>
    </location>
</feature>
<evidence type="ECO:0000313" key="4">
    <source>
        <dbReference type="Proteomes" id="UP000199529"/>
    </source>
</evidence>
<name>A0A1H3G3B3_9PSEU</name>
<sequence length="175" mass="18990">MEGGAGAAVLDAAGVRMAAVATEFVIALGGAVTTVVAVEANATLAMAINNTPDPNVTQTETTQVGERVGTGETSAPELKIDRKQIEKKYDRHAPDFGVDKPRSKEAFDEFENAIRDFTQRPDLERMSGTYRGDPVFFQVDKNTGLFVMQKPTGEFLSGWRLNPDQLTNVLTRGKL</sequence>
<dbReference type="EMBL" id="FNOK01000018">
    <property type="protein sequence ID" value="SDX97716.1"/>
    <property type="molecule type" value="Genomic_DNA"/>
</dbReference>
<evidence type="ECO:0000256" key="1">
    <source>
        <dbReference type="SAM" id="MobiDB-lite"/>
    </source>
</evidence>
<keyword evidence="4" id="KW-1185">Reference proteome</keyword>
<gene>
    <name evidence="3" type="ORF">SAMN05216215_101828</name>
</gene>
<dbReference type="Gene3D" id="3.10.450.200">
    <property type="match status" value="1"/>
</dbReference>
<dbReference type="SUPFAM" id="SSF102824">
    <property type="entry name" value="Colicin D/E5 nuclease domain"/>
    <property type="match status" value="1"/>
</dbReference>
<dbReference type="InterPro" id="IPR037178">
    <property type="entry name" value="ColicinD_C_sf"/>
</dbReference>
<feature type="region of interest" description="Disordered" evidence="1">
    <location>
        <begin position="54"/>
        <end position="83"/>
    </location>
</feature>
<dbReference type="Pfam" id="PF11429">
    <property type="entry name" value="Colicin_D"/>
    <property type="match status" value="1"/>
</dbReference>
<dbReference type="Proteomes" id="UP000199529">
    <property type="component" value="Unassembled WGS sequence"/>
</dbReference>
<accession>A0A1H3G3B3</accession>
<proteinExistence type="predicted"/>
<dbReference type="InterPro" id="IPR038233">
    <property type="entry name" value="Colicin_D/E5_nuclease"/>
</dbReference>
<dbReference type="GO" id="GO:0004540">
    <property type="term" value="F:RNA nuclease activity"/>
    <property type="evidence" value="ECO:0007669"/>
    <property type="project" value="InterPro"/>
</dbReference>
<organism evidence="3 4">
    <name type="scientific">Saccharopolyspora shandongensis</name>
    <dbReference type="NCBI Taxonomy" id="418495"/>
    <lineage>
        <taxon>Bacteria</taxon>
        <taxon>Bacillati</taxon>
        <taxon>Actinomycetota</taxon>
        <taxon>Actinomycetes</taxon>
        <taxon>Pseudonocardiales</taxon>
        <taxon>Pseudonocardiaceae</taxon>
        <taxon>Saccharopolyspora</taxon>
    </lineage>
</organism>
<dbReference type="AlphaFoldDB" id="A0A1H3G3B3"/>
<dbReference type="InterPro" id="IPR024440">
    <property type="entry name" value="ColicinD_C"/>
</dbReference>
<evidence type="ECO:0000259" key="2">
    <source>
        <dbReference type="Pfam" id="PF11429"/>
    </source>
</evidence>